<dbReference type="RefSeq" id="WP_005433346.1">
    <property type="nucleotide sequence ID" value="NZ_JH815513.1"/>
</dbReference>
<dbReference type="EMBL" id="ADMG01000007">
    <property type="protein sequence ID" value="EKB32243.1"/>
    <property type="molecule type" value="Genomic_DNA"/>
</dbReference>
<dbReference type="STRING" id="742823.HMPREF9465_00258"/>
<dbReference type="HOGENOM" id="CLU_113618_0_0_4"/>
<evidence type="ECO:0000256" key="1">
    <source>
        <dbReference type="SAM" id="SignalP"/>
    </source>
</evidence>
<dbReference type="eggNOG" id="ENOG50301ES">
    <property type="taxonomic scope" value="Bacteria"/>
</dbReference>
<sequence>MQRRQFVKCLLGTPLLVAVPAFAAVPELRFEEMYAGNSVLGLQFSEKLKSLSGKRIRIRGFMAPPLKAEAAFLILTKEPVSLCPFCNSDQDWPDSIILVRLASEQAFVQNNRLIEVTGRLETGSETDPETGFVSLVRLADAKYEVI</sequence>
<dbReference type="OrthoDB" id="2583024at2"/>
<evidence type="ECO:0008006" key="4">
    <source>
        <dbReference type="Google" id="ProtNLM"/>
    </source>
</evidence>
<dbReference type="AlphaFoldDB" id="K1K099"/>
<proteinExistence type="predicted"/>
<accession>K1K099</accession>
<reference evidence="2 3" key="1">
    <citation type="submission" date="2012-05" db="EMBL/GenBank/DDBJ databases">
        <title>The Genome Sequence of Sutterella wadsworthensis 2_1_59BFAA.</title>
        <authorList>
            <consortium name="The Broad Institute Genome Sequencing Platform"/>
            <person name="Earl A."/>
            <person name="Ward D."/>
            <person name="Feldgarden M."/>
            <person name="Gevers D."/>
            <person name="Daigneault M."/>
            <person name="Strauss J."/>
            <person name="Allen-Vercoe E."/>
            <person name="Walker B."/>
            <person name="Young S.K."/>
            <person name="Zeng Q."/>
            <person name="Gargeya S."/>
            <person name="Fitzgerald M."/>
            <person name="Haas B."/>
            <person name="Abouelleil A."/>
            <person name="Alvarado L."/>
            <person name="Arachchi H.M."/>
            <person name="Berlin A.M."/>
            <person name="Chapman S.B."/>
            <person name="Goldberg J."/>
            <person name="Griggs A."/>
            <person name="Gujja S."/>
            <person name="Hansen M."/>
            <person name="Howarth C."/>
            <person name="Imamovic A."/>
            <person name="Larimer J."/>
            <person name="McCowen C."/>
            <person name="Montmayeur A."/>
            <person name="Murphy C."/>
            <person name="Neiman D."/>
            <person name="Pearson M."/>
            <person name="Priest M."/>
            <person name="Roberts A."/>
            <person name="Saif S."/>
            <person name="Shea T."/>
            <person name="Sisk P."/>
            <person name="Sykes S."/>
            <person name="Wortman J."/>
            <person name="Nusbaum C."/>
            <person name="Birren B."/>
        </authorList>
    </citation>
    <scope>NUCLEOTIDE SEQUENCE [LARGE SCALE GENOMIC DNA]</scope>
    <source>
        <strain evidence="2 3">2_1_59BFAA</strain>
    </source>
</reference>
<dbReference type="Proteomes" id="UP000005835">
    <property type="component" value="Unassembled WGS sequence"/>
</dbReference>
<keyword evidence="1" id="KW-0732">Signal</keyword>
<keyword evidence="3" id="KW-1185">Reference proteome</keyword>
<dbReference type="Gene3D" id="2.40.50.870">
    <property type="entry name" value="Protein of unknown function (DUF3299)"/>
    <property type="match status" value="1"/>
</dbReference>
<evidence type="ECO:0000313" key="3">
    <source>
        <dbReference type="Proteomes" id="UP000005835"/>
    </source>
</evidence>
<dbReference type="PATRIC" id="fig|742823.3.peg.246"/>
<gene>
    <name evidence="2" type="ORF">HMPREF9465_00258</name>
</gene>
<name>K1K099_9BURK</name>
<comment type="caution">
    <text evidence="2">The sequence shown here is derived from an EMBL/GenBank/DDBJ whole genome shotgun (WGS) entry which is preliminary data.</text>
</comment>
<organism evidence="2 3">
    <name type="scientific">Sutterella wadsworthensis 2_1_59BFAA</name>
    <dbReference type="NCBI Taxonomy" id="742823"/>
    <lineage>
        <taxon>Bacteria</taxon>
        <taxon>Pseudomonadati</taxon>
        <taxon>Pseudomonadota</taxon>
        <taxon>Betaproteobacteria</taxon>
        <taxon>Burkholderiales</taxon>
        <taxon>Sutterellaceae</taxon>
        <taxon>Sutterella</taxon>
    </lineage>
</organism>
<protein>
    <recommendedName>
        <fullName evidence="4">Tat (Twin-arginine translocation) pathway signal sequence</fullName>
    </recommendedName>
</protein>
<evidence type="ECO:0000313" key="2">
    <source>
        <dbReference type="EMBL" id="EKB32243.1"/>
    </source>
</evidence>
<feature type="signal peptide" evidence="1">
    <location>
        <begin position="1"/>
        <end position="23"/>
    </location>
</feature>
<feature type="chain" id="PRO_5003846654" description="Tat (Twin-arginine translocation) pathway signal sequence" evidence="1">
    <location>
        <begin position="24"/>
        <end position="146"/>
    </location>
</feature>